<keyword evidence="2" id="KW-0812">Transmembrane</keyword>
<sequence>MKKRKQIASAILFSASLLLFAGTASAHVTVWPKETKADSYERYTIRVPNEKDNPTTKVRVEFPPGTSIGNVLPVPGWTYEFEKDSEGRFKAITWTATAGGIKPNEFVEFGLSGKNPKDPGTLSWKSYQTYSDNSVVEWTGAPDSKTPAPVVTVSADTKAGDQQQQENAAAPGAKTESSTSGNTWPYVLSSAALLLSLVSLFRKKT</sequence>
<feature type="chain" id="PRO_5032688667" description="YncI copper-binding domain-containing protein" evidence="3">
    <location>
        <begin position="27"/>
        <end position="205"/>
    </location>
</feature>
<feature type="domain" description="YncI copper-binding" evidence="4">
    <location>
        <begin position="27"/>
        <end position="153"/>
    </location>
</feature>
<evidence type="ECO:0000256" key="3">
    <source>
        <dbReference type="SAM" id="SignalP"/>
    </source>
</evidence>
<feature type="transmembrane region" description="Helical" evidence="2">
    <location>
        <begin position="183"/>
        <end position="201"/>
    </location>
</feature>
<dbReference type="CDD" id="cd08545">
    <property type="entry name" value="YcnI_like"/>
    <property type="match status" value="1"/>
</dbReference>
<evidence type="ECO:0000313" key="6">
    <source>
        <dbReference type="Proteomes" id="UP000593802"/>
    </source>
</evidence>
<feature type="region of interest" description="Disordered" evidence="1">
    <location>
        <begin position="140"/>
        <end position="181"/>
    </location>
</feature>
<dbReference type="InterPro" id="IPR038507">
    <property type="entry name" value="YcnI-like_sf"/>
</dbReference>
<dbReference type="EMBL" id="AP023366">
    <property type="protein sequence ID" value="BCJ88192.1"/>
    <property type="molecule type" value="Genomic_DNA"/>
</dbReference>
<reference evidence="5 6" key="1">
    <citation type="submission" date="2020-08" db="EMBL/GenBank/DDBJ databases">
        <title>Complete Genome Sequence of Effusibacillus dendaii Strain skT53, Isolated from Farmland soil.</title>
        <authorList>
            <person name="Konishi T."/>
            <person name="Kawasaki H."/>
        </authorList>
    </citation>
    <scope>NUCLEOTIDE SEQUENCE [LARGE SCALE GENOMIC DNA]</scope>
    <source>
        <strain evidence="6">skT53</strain>
    </source>
</reference>
<protein>
    <recommendedName>
        <fullName evidence="4">YncI copper-binding domain-containing protein</fullName>
    </recommendedName>
</protein>
<evidence type="ECO:0000256" key="1">
    <source>
        <dbReference type="SAM" id="MobiDB-lite"/>
    </source>
</evidence>
<dbReference type="AlphaFoldDB" id="A0A7I8DFV1"/>
<organism evidence="5 6">
    <name type="scientific">Effusibacillus dendaii</name>
    <dbReference type="NCBI Taxonomy" id="2743772"/>
    <lineage>
        <taxon>Bacteria</taxon>
        <taxon>Bacillati</taxon>
        <taxon>Bacillota</taxon>
        <taxon>Bacilli</taxon>
        <taxon>Bacillales</taxon>
        <taxon>Alicyclobacillaceae</taxon>
        <taxon>Effusibacillus</taxon>
    </lineage>
</organism>
<accession>A0A7I8DFV1</accession>
<feature type="signal peptide" evidence="3">
    <location>
        <begin position="1"/>
        <end position="26"/>
    </location>
</feature>
<proteinExistence type="predicted"/>
<gene>
    <name evidence="5" type="primary">ycnI</name>
    <name evidence="5" type="ORF">skT53_31770</name>
</gene>
<dbReference type="Proteomes" id="UP000593802">
    <property type="component" value="Chromosome"/>
</dbReference>
<evidence type="ECO:0000259" key="4">
    <source>
        <dbReference type="Pfam" id="PF07987"/>
    </source>
</evidence>
<evidence type="ECO:0000256" key="2">
    <source>
        <dbReference type="SAM" id="Phobius"/>
    </source>
</evidence>
<dbReference type="InterPro" id="IPR012533">
    <property type="entry name" value="YcnI-copper_dom"/>
</dbReference>
<keyword evidence="6" id="KW-1185">Reference proteome</keyword>
<keyword evidence="2" id="KW-1133">Transmembrane helix</keyword>
<dbReference type="RefSeq" id="WP_200758840.1">
    <property type="nucleotide sequence ID" value="NZ_AP023366.1"/>
</dbReference>
<keyword evidence="2" id="KW-0472">Membrane</keyword>
<dbReference type="KEGG" id="eff:skT53_31770"/>
<dbReference type="Pfam" id="PF07987">
    <property type="entry name" value="DUF1775"/>
    <property type="match status" value="1"/>
</dbReference>
<evidence type="ECO:0000313" key="5">
    <source>
        <dbReference type="EMBL" id="BCJ88192.1"/>
    </source>
</evidence>
<name>A0A7I8DFV1_9BACL</name>
<dbReference type="Gene3D" id="2.60.40.2230">
    <property type="entry name" value="Uncharacterised protein YcnI-like PF07987, DUF1775"/>
    <property type="match status" value="1"/>
</dbReference>
<keyword evidence="3" id="KW-0732">Signal</keyword>